<dbReference type="InterPro" id="IPR041370">
    <property type="entry name" value="Mlase_EEF1AKMT1/ZCCHC4"/>
</dbReference>
<dbReference type="InterPro" id="IPR019369">
    <property type="entry name" value="Efm5/EEF1AKMT1"/>
</dbReference>
<gene>
    <name evidence="5" type="ORF">HJC23_012805</name>
</gene>
<comment type="subcellular location">
    <subcellularLocation>
        <location evidence="1">Cytoplasm</location>
    </subcellularLocation>
</comment>
<reference evidence="5 6" key="1">
    <citation type="journal article" date="2020" name="G3 (Bethesda)">
        <title>Improved Reference Genome for Cyclotella cryptica CCMP332, a Model for Cell Wall Morphogenesis, Salinity Adaptation, and Lipid Production in Diatoms (Bacillariophyta).</title>
        <authorList>
            <person name="Roberts W.R."/>
            <person name="Downey K.M."/>
            <person name="Ruck E.C."/>
            <person name="Traller J.C."/>
            <person name="Alverson A.J."/>
        </authorList>
    </citation>
    <scope>NUCLEOTIDE SEQUENCE [LARGE SCALE GENOMIC DNA]</scope>
    <source>
        <strain evidence="5 6">CCMP332</strain>
    </source>
</reference>
<evidence type="ECO:0008006" key="7">
    <source>
        <dbReference type="Google" id="ProtNLM"/>
    </source>
</evidence>
<keyword evidence="4" id="KW-0808">Transferase</keyword>
<organism evidence="5 6">
    <name type="scientific">Cyclotella cryptica</name>
    <dbReference type="NCBI Taxonomy" id="29204"/>
    <lineage>
        <taxon>Eukaryota</taxon>
        <taxon>Sar</taxon>
        <taxon>Stramenopiles</taxon>
        <taxon>Ochrophyta</taxon>
        <taxon>Bacillariophyta</taxon>
        <taxon>Coscinodiscophyceae</taxon>
        <taxon>Thalassiosirophycidae</taxon>
        <taxon>Stephanodiscales</taxon>
        <taxon>Stephanodiscaceae</taxon>
        <taxon>Cyclotella</taxon>
    </lineage>
</organism>
<evidence type="ECO:0000313" key="6">
    <source>
        <dbReference type="Proteomes" id="UP001516023"/>
    </source>
</evidence>
<proteinExistence type="predicted"/>
<dbReference type="AlphaFoldDB" id="A0ABD3NZA7"/>
<dbReference type="GO" id="GO:0005737">
    <property type="term" value="C:cytoplasm"/>
    <property type="evidence" value="ECO:0007669"/>
    <property type="project" value="UniProtKB-SubCell"/>
</dbReference>
<dbReference type="PANTHER" id="PTHR13200:SF1">
    <property type="entry name" value="NUCLEIC ACID BINDING PROTEIN"/>
    <property type="match status" value="1"/>
</dbReference>
<evidence type="ECO:0000256" key="2">
    <source>
        <dbReference type="ARBA" id="ARBA00022490"/>
    </source>
</evidence>
<dbReference type="Pfam" id="PF10237">
    <property type="entry name" value="N6-adenineMlase"/>
    <property type="match status" value="1"/>
</dbReference>
<keyword evidence="6" id="KW-1185">Reference proteome</keyword>
<dbReference type="InterPro" id="IPR002052">
    <property type="entry name" value="DNA_methylase_N6_adenine_CS"/>
</dbReference>
<protein>
    <recommendedName>
        <fullName evidence="7">N(6)-adenine-specific DNA methyltransferase 2</fullName>
    </recommendedName>
</protein>
<dbReference type="Proteomes" id="UP001516023">
    <property type="component" value="Unassembled WGS sequence"/>
</dbReference>
<evidence type="ECO:0000256" key="4">
    <source>
        <dbReference type="ARBA" id="ARBA00022679"/>
    </source>
</evidence>
<dbReference type="EMBL" id="JABMIG020000322">
    <property type="protein sequence ID" value="KAL3781255.1"/>
    <property type="molecule type" value="Genomic_DNA"/>
</dbReference>
<dbReference type="PANTHER" id="PTHR13200">
    <property type="entry name" value="EEF1A LYSINE METHYLTRANSFERASE 1"/>
    <property type="match status" value="1"/>
</dbReference>
<name>A0ABD3NZA7_9STRA</name>
<sequence>MSLSARYEDSAELLNELRDISSKYSADARNQNKVTCHTNGQPSHESGSSVSGLLHQNEFLQKNHENRDLNQYWYSKLTIDTLCDAIRESTSISGDKRVAFLSTPSLYFSLSIDERENCSLFDCDASWSSCSGYYFYDYNDPENIEESCHGQFDLVVIDPPFISQCVWELYAITAKLLLKGDASHVIATTVDENAVLMAALFNCTPTLFRPSIPHLVYQYSVFANFPASALAQKNLELQ</sequence>
<comment type="caution">
    <text evidence="5">The sequence shown here is derived from an EMBL/GenBank/DDBJ whole genome shotgun (WGS) entry which is preliminary data.</text>
</comment>
<keyword evidence="2" id="KW-0963">Cytoplasm</keyword>
<dbReference type="GO" id="GO:0032259">
    <property type="term" value="P:methylation"/>
    <property type="evidence" value="ECO:0007669"/>
    <property type="project" value="UniProtKB-KW"/>
</dbReference>
<keyword evidence="3" id="KW-0489">Methyltransferase</keyword>
<evidence type="ECO:0000256" key="1">
    <source>
        <dbReference type="ARBA" id="ARBA00004496"/>
    </source>
</evidence>
<dbReference type="PROSITE" id="PS00092">
    <property type="entry name" value="N6_MTASE"/>
    <property type="match status" value="1"/>
</dbReference>
<evidence type="ECO:0000313" key="5">
    <source>
        <dbReference type="EMBL" id="KAL3781255.1"/>
    </source>
</evidence>
<dbReference type="GO" id="GO:0008168">
    <property type="term" value="F:methyltransferase activity"/>
    <property type="evidence" value="ECO:0007669"/>
    <property type="project" value="UniProtKB-KW"/>
</dbReference>
<accession>A0ABD3NZA7</accession>
<evidence type="ECO:0000256" key="3">
    <source>
        <dbReference type="ARBA" id="ARBA00022603"/>
    </source>
</evidence>